<dbReference type="KEGG" id="yti:FNA67_09755"/>
<gene>
    <name evidence="1" type="ORF">FNA67_09755</name>
</gene>
<reference evidence="1 2" key="1">
    <citation type="journal article" date="2015" name="Int. J. Syst. Evol. Microbiol.">
        <title>Youhaiella tibetensis gen. nov., sp. nov., isolated from subsurface sediment.</title>
        <authorList>
            <person name="Wang Y.X."/>
            <person name="Huang F.Q."/>
            <person name="Nogi Y."/>
            <person name="Pang S.J."/>
            <person name="Wang P.K."/>
            <person name="Lv J."/>
        </authorList>
    </citation>
    <scope>NUCLEOTIDE SEQUENCE [LARGE SCALE GENOMIC DNA]</scope>
    <source>
        <strain evidence="2">fig4</strain>
    </source>
</reference>
<accession>A0A5B9DMM1</accession>
<dbReference type="OrthoDB" id="9956646at2"/>
<protein>
    <submittedName>
        <fullName evidence="1">Uncharacterized protein</fullName>
    </submittedName>
</protein>
<dbReference type="AlphaFoldDB" id="A0A5B9DMM1"/>
<dbReference type="EMBL" id="CP041690">
    <property type="protein sequence ID" value="QEE20437.1"/>
    <property type="molecule type" value="Genomic_DNA"/>
</dbReference>
<dbReference type="Proteomes" id="UP000321062">
    <property type="component" value="Chromosome"/>
</dbReference>
<keyword evidence="2" id="KW-1185">Reference proteome</keyword>
<evidence type="ECO:0000313" key="2">
    <source>
        <dbReference type="Proteomes" id="UP000321062"/>
    </source>
</evidence>
<dbReference type="RefSeq" id="WP_147655909.1">
    <property type="nucleotide sequence ID" value="NZ_BMFM01000001.1"/>
</dbReference>
<name>A0A5B9DMM1_9HYPH</name>
<sequence length="75" mass="9091">MNEQIPPDDDEDSPRELRELMARTDLFLRANQIEGMTNDELRNIHRVLHHPKFLDDRWLPLIEREMRRRGMINPS</sequence>
<proteinExistence type="predicted"/>
<organism evidence="1 2">
    <name type="scientific">Paradevosia tibetensis</name>
    <dbReference type="NCBI Taxonomy" id="1447062"/>
    <lineage>
        <taxon>Bacteria</taxon>
        <taxon>Pseudomonadati</taxon>
        <taxon>Pseudomonadota</taxon>
        <taxon>Alphaproteobacteria</taxon>
        <taxon>Hyphomicrobiales</taxon>
        <taxon>Devosiaceae</taxon>
        <taxon>Paradevosia</taxon>
    </lineage>
</organism>
<evidence type="ECO:0000313" key="1">
    <source>
        <dbReference type="EMBL" id="QEE20437.1"/>
    </source>
</evidence>